<dbReference type="EMBL" id="JAGQKX010000122">
    <property type="protein sequence ID" value="MCA9390533.1"/>
    <property type="molecule type" value="Genomic_DNA"/>
</dbReference>
<name>A0A955LHF8_UNCKA</name>
<organism evidence="2 3">
    <name type="scientific">candidate division WWE3 bacterium</name>
    <dbReference type="NCBI Taxonomy" id="2053526"/>
    <lineage>
        <taxon>Bacteria</taxon>
        <taxon>Katanobacteria</taxon>
    </lineage>
</organism>
<evidence type="ECO:0008006" key="4">
    <source>
        <dbReference type="Google" id="ProtNLM"/>
    </source>
</evidence>
<dbReference type="SUPFAM" id="SSF51445">
    <property type="entry name" value="(Trans)glycosidases"/>
    <property type="match status" value="1"/>
</dbReference>
<evidence type="ECO:0000313" key="3">
    <source>
        <dbReference type="Proteomes" id="UP000701698"/>
    </source>
</evidence>
<accession>A0A955LHF8</accession>
<feature type="region of interest" description="Disordered" evidence="1">
    <location>
        <begin position="116"/>
        <end position="137"/>
    </location>
</feature>
<evidence type="ECO:0000313" key="2">
    <source>
        <dbReference type="EMBL" id="MCA9390533.1"/>
    </source>
</evidence>
<comment type="caution">
    <text evidence="2">The sequence shown here is derived from an EMBL/GenBank/DDBJ whole genome shotgun (WGS) entry which is preliminary data.</text>
</comment>
<dbReference type="Gene3D" id="3.20.20.80">
    <property type="entry name" value="Glycosidases"/>
    <property type="match status" value="1"/>
</dbReference>
<dbReference type="PANTHER" id="PTHR10357:SF219">
    <property type="entry name" value="MALTOSE ALPHA-D-GLUCOSYLTRANSFERASE"/>
    <property type="match status" value="1"/>
</dbReference>
<reference evidence="2" key="1">
    <citation type="submission" date="2020-04" db="EMBL/GenBank/DDBJ databases">
        <authorList>
            <person name="Zhang T."/>
        </authorList>
    </citation>
    <scope>NUCLEOTIDE SEQUENCE</scope>
    <source>
        <strain evidence="2">HKST-UBA01</strain>
    </source>
</reference>
<feature type="compositionally biased region" description="Basic and acidic residues" evidence="1">
    <location>
        <begin position="116"/>
        <end position="130"/>
    </location>
</feature>
<reference evidence="2" key="2">
    <citation type="journal article" date="2021" name="Microbiome">
        <title>Successional dynamics and alternative stable states in a saline activated sludge microbial community over 9 years.</title>
        <authorList>
            <person name="Wang Y."/>
            <person name="Ye J."/>
            <person name="Ju F."/>
            <person name="Liu L."/>
            <person name="Boyd J.A."/>
            <person name="Deng Y."/>
            <person name="Parks D.H."/>
            <person name="Jiang X."/>
            <person name="Yin X."/>
            <person name="Woodcroft B.J."/>
            <person name="Tyson G.W."/>
            <person name="Hugenholtz P."/>
            <person name="Polz M.F."/>
            <person name="Zhang T."/>
        </authorList>
    </citation>
    <scope>NUCLEOTIDE SEQUENCE</scope>
    <source>
        <strain evidence="2">HKST-UBA01</strain>
    </source>
</reference>
<dbReference type="Proteomes" id="UP000701698">
    <property type="component" value="Unassembled WGS sequence"/>
</dbReference>
<feature type="non-terminal residue" evidence="2">
    <location>
        <position position="1"/>
    </location>
</feature>
<protein>
    <recommendedName>
        <fullName evidence="4">Glycosyl hydrolase family 13 catalytic domain-containing protein</fullName>
    </recommendedName>
</protein>
<sequence>SNFIWETLDQMKHYPDWAQWVTFLRNHDELTLRYCPKETHDRLCSMLRKSGLAFRSGHSISGRTASFLQENSPRIIMSHFLLASLPGNPAIMYGDEIGKTNDLDYMEQQYELKQKQGVDSNLKADSRDSNRGTITDMDWNSPPAVSLRSEIASIFNVRSTLVELPISLPNQIETPAHIFGAQYVWDDTRFSSYINLSDTGTSHTLDSKTKNEVVLAVNGASSTHSKIILPPFAGVWIISHDE</sequence>
<gene>
    <name evidence="2" type="ORF">KC571_03955</name>
</gene>
<proteinExistence type="predicted"/>
<dbReference type="InterPro" id="IPR017853">
    <property type="entry name" value="GH"/>
</dbReference>
<dbReference type="PANTHER" id="PTHR10357">
    <property type="entry name" value="ALPHA-AMYLASE FAMILY MEMBER"/>
    <property type="match status" value="1"/>
</dbReference>
<evidence type="ECO:0000256" key="1">
    <source>
        <dbReference type="SAM" id="MobiDB-lite"/>
    </source>
</evidence>
<dbReference type="AlphaFoldDB" id="A0A955LHF8"/>